<dbReference type="EMBL" id="CASHSV030000066">
    <property type="protein sequence ID" value="CAJ2645246.1"/>
    <property type="molecule type" value="Genomic_DNA"/>
</dbReference>
<protein>
    <submittedName>
        <fullName evidence="1">Uncharacterized protein</fullName>
    </submittedName>
</protein>
<evidence type="ECO:0000313" key="2">
    <source>
        <dbReference type="Proteomes" id="UP001177021"/>
    </source>
</evidence>
<dbReference type="Proteomes" id="UP001177021">
    <property type="component" value="Unassembled WGS sequence"/>
</dbReference>
<comment type="caution">
    <text evidence="1">The sequence shown here is derived from an EMBL/GenBank/DDBJ whole genome shotgun (WGS) entry which is preliminary data.</text>
</comment>
<gene>
    <name evidence="1" type="ORF">MILVUS5_LOCUS14171</name>
</gene>
<evidence type="ECO:0000313" key="1">
    <source>
        <dbReference type="EMBL" id="CAJ2645246.1"/>
    </source>
</evidence>
<reference evidence="1" key="1">
    <citation type="submission" date="2023-10" db="EMBL/GenBank/DDBJ databases">
        <authorList>
            <person name="Rodriguez Cubillos JULIANA M."/>
            <person name="De Vega J."/>
        </authorList>
    </citation>
    <scope>NUCLEOTIDE SEQUENCE</scope>
</reference>
<proteinExistence type="predicted"/>
<organism evidence="1 2">
    <name type="scientific">Trifolium pratense</name>
    <name type="common">Red clover</name>
    <dbReference type="NCBI Taxonomy" id="57577"/>
    <lineage>
        <taxon>Eukaryota</taxon>
        <taxon>Viridiplantae</taxon>
        <taxon>Streptophyta</taxon>
        <taxon>Embryophyta</taxon>
        <taxon>Tracheophyta</taxon>
        <taxon>Spermatophyta</taxon>
        <taxon>Magnoliopsida</taxon>
        <taxon>eudicotyledons</taxon>
        <taxon>Gunneridae</taxon>
        <taxon>Pentapetalae</taxon>
        <taxon>rosids</taxon>
        <taxon>fabids</taxon>
        <taxon>Fabales</taxon>
        <taxon>Fabaceae</taxon>
        <taxon>Papilionoideae</taxon>
        <taxon>50 kb inversion clade</taxon>
        <taxon>NPAAA clade</taxon>
        <taxon>Hologalegina</taxon>
        <taxon>IRL clade</taxon>
        <taxon>Trifolieae</taxon>
        <taxon>Trifolium</taxon>
    </lineage>
</organism>
<accession>A0ACB0JJG8</accession>
<name>A0ACB0JJG8_TRIPR</name>
<sequence length="1517" mass="172478">MDPPPPLPTLNDMLLSLQTIIESQQEFRHDLTAINTEINQLRNRLGPPGFPGPDPPPRPPGFTNTAIKLDIPRFDGTEALGWIFKINQFFDFHRTPEEQRLNIASFYMEGDALTWYQWMHSNGSLHSWPAFLHALEIRFAPSQFDDPKGALFKLCQTTTVSDYQKAFEALANRITDLPPQFYLSCFISGLKAEIRREVQAFQPVSLTHAISLAKLQEEKINDRSFNPYRRTDTTTNNQRPPQRPFITTNQNTTAAPTPTITPSSSTTSTTNPPRQTPIKRLTPAELQARRERGLCYNCDERYQPGHRCRRQFFILIAEPETFDQQTDTLTNTLLQIETDPTPQPQPDPTDPSPEPSPQISLHALLGHTIPQTLRLLGQIHNQPLNVLVDSGSTHNFIQDRVAKLLGLPMKPIQNFQVLVGNGEELSCTHICYQTPLYIDSNLFLVDLFVLPLSGAEIVLGVQWLKTLGPSLTDYDHLTLSFSRDGHIIQLMGQHRTPPQESSLHQFKRLLSTHAIDTILQFQPITSPPDPAQQLHPDIHTLLDRYPQLFTEPSSLPPSRTTDHQIPLLHGSDPVNVRPYRYPQFQKREIELQIEQMLSQGIIQPSSSAFSSPVLLVRKKDGSWRFCVDYRALNAITIKDRFPIPTIDELLDELYGTCWFSKLDLRSGYHQIQMNSKDIHKTAFRTHLGHYEFLVMPFGLCNAPSTFQNTMNELFQEHLRHFVIVFFDDILVYSKTLEEHITHLDTVFKCLLQHQFFLKQSKCVLGQNSIAYLGHIVSQQGVGPDPEKIKAMVDWPVPQTLKQLRGFLGLTGFYRKFVCNYASIASPLTDLLKRDAFTWSDQAQAAFEALKTAMTKAPVLALPNFEEDFVIETDASGTGMGAVLCQAGHPICYYSRKFCPKMLTASTYVRELCAITSAVKKWRAYLLGRKFVIHTDQRSLRELMTQVIQTPEQQFYLAKLLGYSYEIVYKPGAQNRVADALSRLHETPSQCSVITIPHWDFMEHLRQSFAMDPTLQEFIQKIEASPATYPGFQSIQGLIYFRGKLYIPSDSPIKSLLLNEFHSSLIGGHSGIQKTLGRLKENVYWDNMKSDVTNFIKACSTCQQTKHPTHSPYGLLQPLPIPTGVWEDISMDFIVGLPPFQHFTVVFVVVDRFSKAAHFGMLPTHFTATKVADLFATMVSKLHGMPKSIISDRDPIFMSKFWQQLFILSGTVLRMSTAYHPQTDGQTEIVNKALQQYLRCFVHDQPKKWGAFLHWAEWHYNTSQHSSTGFTPFEVVYGKQPPSIPQYVSGTTPIEALDATLTDRETILQVLRKKLLKAQDDMKKFADKHRIPHPFKEGDFAYVKLRPYRQTSVAGHRIQKLAKRYFGPFKLIRAMGPVAFELALPPDSKIHPVFHVSQLKPCFDPTNDSSPLPSMNAEDQLVIEPLAVLGWRHDSDGILSHVLVQWAGLLPEDTSWEPLSDLKLAYPQFNLEDKVAVDGGKDVMDPVNEAQLEEPMGKGKRIKSKPIWFDDFQVSKPK</sequence>
<keyword evidence="2" id="KW-1185">Reference proteome</keyword>